<evidence type="ECO:0000256" key="2">
    <source>
        <dbReference type="ARBA" id="ARBA00022475"/>
    </source>
</evidence>
<keyword evidence="8" id="KW-1185">Reference proteome</keyword>
<dbReference type="PANTHER" id="PTHR23513:SF11">
    <property type="entry name" value="STAPHYLOFERRIN A TRANSPORTER"/>
    <property type="match status" value="1"/>
</dbReference>
<proteinExistence type="predicted"/>
<protein>
    <submittedName>
        <fullName evidence="7">Putative MFS family arabinose efflux permease</fullName>
    </submittedName>
</protein>
<feature type="transmembrane region" description="Helical" evidence="6">
    <location>
        <begin position="249"/>
        <end position="269"/>
    </location>
</feature>
<dbReference type="Proteomes" id="UP000585638">
    <property type="component" value="Unassembled WGS sequence"/>
</dbReference>
<dbReference type="GO" id="GO:0005886">
    <property type="term" value="C:plasma membrane"/>
    <property type="evidence" value="ECO:0007669"/>
    <property type="project" value="UniProtKB-SubCell"/>
</dbReference>
<dbReference type="SUPFAM" id="SSF103473">
    <property type="entry name" value="MFS general substrate transporter"/>
    <property type="match status" value="1"/>
</dbReference>
<comment type="caution">
    <text evidence="7">The sequence shown here is derived from an EMBL/GenBank/DDBJ whole genome shotgun (WGS) entry which is preliminary data.</text>
</comment>
<name>A0A7W9NHE3_9PSEU</name>
<feature type="transmembrane region" description="Helical" evidence="6">
    <location>
        <begin position="306"/>
        <end position="327"/>
    </location>
</feature>
<dbReference type="Gene3D" id="1.20.1250.20">
    <property type="entry name" value="MFS general substrate transporter like domains"/>
    <property type="match status" value="1"/>
</dbReference>
<gene>
    <name evidence="7" type="ORF">BJ998_003342</name>
</gene>
<feature type="transmembrane region" description="Helical" evidence="6">
    <location>
        <begin position="219"/>
        <end position="237"/>
    </location>
</feature>
<organism evidence="7 8">
    <name type="scientific">Kutzneria kofuensis</name>
    <dbReference type="NCBI Taxonomy" id="103725"/>
    <lineage>
        <taxon>Bacteria</taxon>
        <taxon>Bacillati</taxon>
        <taxon>Actinomycetota</taxon>
        <taxon>Actinomycetes</taxon>
        <taxon>Pseudonocardiales</taxon>
        <taxon>Pseudonocardiaceae</taxon>
        <taxon>Kutzneria</taxon>
    </lineage>
</organism>
<sequence>MRMAGRFGAAFAVAEFRAIWAAGGLSMVGDQLARVALVVLVYGNTHSAALTGLTFALTLVPSFVGGVFLSGLADRLPRRRVMLTADLLRAAMIVPVAIPGMPFPVLCVLVAGVSLLNAPFRAAEGALYADVLPQKDFLAGMAVRNITNQSAQVLGFAGGGLLLAVIGPYWALTLDALSFLVSAVLLRVGVQARPAALNPAHRATPGGFSLLRNDPGLRALLLIGWLTGVFIVYEGLAGPYNDQLGGTTATLGLLLAADPVGSVIGAFVFGRFVPGTAQARGLALMCVAAGVPLLLCLLHPGLIASAALFVVAGAFGTATYMQTTASIVRGVHDSRRAQVLGLAYAGMMAAQGLSPFVGGVVADRVGAADAVGWFGLIGLLVAVPVAVAWRRATTSRPDIWLPAPESGADTRRS</sequence>
<keyword evidence="4 6" id="KW-1133">Transmembrane helix</keyword>
<evidence type="ECO:0000256" key="6">
    <source>
        <dbReference type="SAM" id="Phobius"/>
    </source>
</evidence>
<feature type="transmembrane region" description="Helical" evidence="6">
    <location>
        <begin position="370"/>
        <end position="389"/>
    </location>
</feature>
<evidence type="ECO:0000256" key="5">
    <source>
        <dbReference type="ARBA" id="ARBA00023136"/>
    </source>
</evidence>
<feature type="transmembrane region" description="Helical" evidence="6">
    <location>
        <begin position="281"/>
        <end position="300"/>
    </location>
</feature>
<evidence type="ECO:0000256" key="1">
    <source>
        <dbReference type="ARBA" id="ARBA00004651"/>
    </source>
</evidence>
<keyword evidence="2" id="KW-1003">Cell membrane</keyword>
<dbReference type="AlphaFoldDB" id="A0A7W9NHE3"/>
<keyword evidence="3 6" id="KW-0812">Transmembrane</keyword>
<feature type="transmembrane region" description="Helical" evidence="6">
    <location>
        <begin position="45"/>
        <end position="69"/>
    </location>
</feature>
<evidence type="ECO:0000313" key="7">
    <source>
        <dbReference type="EMBL" id="MBB5892146.1"/>
    </source>
</evidence>
<dbReference type="PANTHER" id="PTHR23513">
    <property type="entry name" value="INTEGRAL MEMBRANE EFFLUX PROTEIN-RELATED"/>
    <property type="match status" value="1"/>
</dbReference>
<comment type="subcellular location">
    <subcellularLocation>
        <location evidence="1">Cell membrane</location>
        <topology evidence="1">Multi-pass membrane protein</topology>
    </subcellularLocation>
</comment>
<accession>A0A7W9NHE3</accession>
<evidence type="ECO:0000256" key="4">
    <source>
        <dbReference type="ARBA" id="ARBA00022989"/>
    </source>
</evidence>
<feature type="transmembrane region" description="Helical" evidence="6">
    <location>
        <begin position="169"/>
        <end position="190"/>
    </location>
</feature>
<dbReference type="EMBL" id="JACHIR010000001">
    <property type="protein sequence ID" value="MBB5892146.1"/>
    <property type="molecule type" value="Genomic_DNA"/>
</dbReference>
<evidence type="ECO:0000313" key="8">
    <source>
        <dbReference type="Proteomes" id="UP000585638"/>
    </source>
</evidence>
<reference evidence="7 8" key="1">
    <citation type="submission" date="2020-08" db="EMBL/GenBank/DDBJ databases">
        <title>Sequencing the genomes of 1000 actinobacteria strains.</title>
        <authorList>
            <person name="Klenk H.-P."/>
        </authorList>
    </citation>
    <scope>NUCLEOTIDE SEQUENCE [LARGE SCALE GENOMIC DNA]</scope>
    <source>
        <strain evidence="7 8">DSM 43851</strain>
    </source>
</reference>
<dbReference type="InterPro" id="IPR011701">
    <property type="entry name" value="MFS"/>
</dbReference>
<feature type="transmembrane region" description="Helical" evidence="6">
    <location>
        <begin position="90"/>
        <end position="116"/>
    </location>
</feature>
<dbReference type="GO" id="GO:0022857">
    <property type="term" value="F:transmembrane transporter activity"/>
    <property type="evidence" value="ECO:0007669"/>
    <property type="project" value="InterPro"/>
</dbReference>
<feature type="transmembrane region" description="Helical" evidence="6">
    <location>
        <begin position="339"/>
        <end position="358"/>
    </location>
</feature>
<evidence type="ECO:0000256" key="3">
    <source>
        <dbReference type="ARBA" id="ARBA00022692"/>
    </source>
</evidence>
<dbReference type="Pfam" id="PF07690">
    <property type="entry name" value="MFS_1"/>
    <property type="match status" value="1"/>
</dbReference>
<dbReference type="InterPro" id="IPR036259">
    <property type="entry name" value="MFS_trans_sf"/>
</dbReference>
<dbReference type="CDD" id="cd06173">
    <property type="entry name" value="MFS_MefA_like"/>
    <property type="match status" value="1"/>
</dbReference>
<keyword evidence="5 6" id="KW-0472">Membrane</keyword>